<dbReference type="GO" id="GO:0004553">
    <property type="term" value="F:hydrolase activity, hydrolyzing O-glycosyl compounds"/>
    <property type="evidence" value="ECO:0007669"/>
    <property type="project" value="InterPro"/>
</dbReference>
<evidence type="ECO:0000313" key="3">
    <source>
        <dbReference type="Proteomes" id="UP001201262"/>
    </source>
</evidence>
<reference evidence="2" key="1">
    <citation type="submission" date="2021-12" db="EMBL/GenBank/DDBJ databases">
        <title>Convergent genome expansion in fungi linked to evolution of root-endophyte symbiosis.</title>
        <authorList>
            <consortium name="DOE Joint Genome Institute"/>
            <person name="Ke Y.-H."/>
            <person name="Bonito G."/>
            <person name="Liao H.-L."/>
            <person name="Looney B."/>
            <person name="Rojas-Flechas A."/>
            <person name="Nash J."/>
            <person name="Hameed K."/>
            <person name="Schadt C."/>
            <person name="Martin F."/>
            <person name="Crous P.W."/>
            <person name="Miettinen O."/>
            <person name="Magnuson J.K."/>
            <person name="Labbe J."/>
            <person name="Jacobson D."/>
            <person name="Doktycz M.J."/>
            <person name="Veneault-Fourrey C."/>
            <person name="Kuo A."/>
            <person name="Mondo S."/>
            <person name="Calhoun S."/>
            <person name="Riley R."/>
            <person name="Ohm R."/>
            <person name="LaButti K."/>
            <person name="Andreopoulos B."/>
            <person name="Pangilinan J."/>
            <person name="Nolan M."/>
            <person name="Tritt A."/>
            <person name="Clum A."/>
            <person name="Lipzen A."/>
            <person name="Daum C."/>
            <person name="Barry K."/>
            <person name="Grigoriev I.V."/>
            <person name="Vilgalys R."/>
        </authorList>
    </citation>
    <scope>NUCLEOTIDE SEQUENCE</scope>
    <source>
        <strain evidence="2">PMI_201</strain>
    </source>
</reference>
<name>A0AAD4L0B2_9EURO</name>
<accession>A0AAD4L0B2</accession>
<protein>
    <submittedName>
        <fullName evidence="2">Pfs domain protein</fullName>
    </submittedName>
</protein>
<evidence type="ECO:0000313" key="2">
    <source>
        <dbReference type="EMBL" id="KAH8700559.1"/>
    </source>
</evidence>
<evidence type="ECO:0000259" key="1">
    <source>
        <dbReference type="Pfam" id="PF01048"/>
    </source>
</evidence>
<dbReference type="InterPro" id="IPR018053">
    <property type="entry name" value="Glyco_hydro_32_AS"/>
</dbReference>
<dbReference type="InterPro" id="IPR035994">
    <property type="entry name" value="Nucleoside_phosphorylase_sf"/>
</dbReference>
<dbReference type="CDD" id="cd09008">
    <property type="entry name" value="MTAN"/>
    <property type="match status" value="1"/>
</dbReference>
<dbReference type="GO" id="GO:0005975">
    <property type="term" value="P:carbohydrate metabolic process"/>
    <property type="evidence" value="ECO:0007669"/>
    <property type="project" value="InterPro"/>
</dbReference>
<dbReference type="GO" id="GO:0009116">
    <property type="term" value="P:nucleoside metabolic process"/>
    <property type="evidence" value="ECO:0007669"/>
    <property type="project" value="InterPro"/>
</dbReference>
<dbReference type="PANTHER" id="PTHR46082">
    <property type="entry name" value="ATP/GTP-BINDING PROTEIN-RELATED"/>
    <property type="match status" value="1"/>
</dbReference>
<dbReference type="EMBL" id="JAJTJA010000004">
    <property type="protein sequence ID" value="KAH8700559.1"/>
    <property type="molecule type" value="Genomic_DNA"/>
</dbReference>
<gene>
    <name evidence="2" type="ORF">BGW36DRAFT_292895</name>
</gene>
<dbReference type="PROSITE" id="PS00609">
    <property type="entry name" value="GLYCOSYL_HYDROL_F32"/>
    <property type="match status" value="1"/>
</dbReference>
<keyword evidence="3" id="KW-1185">Reference proteome</keyword>
<dbReference type="InterPro" id="IPR000845">
    <property type="entry name" value="Nucleoside_phosphorylase_d"/>
</dbReference>
<dbReference type="Proteomes" id="UP001201262">
    <property type="component" value="Unassembled WGS sequence"/>
</dbReference>
<dbReference type="SUPFAM" id="SSF53167">
    <property type="entry name" value="Purine and uridine phosphorylases"/>
    <property type="match status" value="1"/>
</dbReference>
<dbReference type="AlphaFoldDB" id="A0AAD4L0B2"/>
<organism evidence="2 3">
    <name type="scientific">Talaromyces proteolyticus</name>
    <dbReference type="NCBI Taxonomy" id="1131652"/>
    <lineage>
        <taxon>Eukaryota</taxon>
        <taxon>Fungi</taxon>
        <taxon>Dikarya</taxon>
        <taxon>Ascomycota</taxon>
        <taxon>Pezizomycotina</taxon>
        <taxon>Eurotiomycetes</taxon>
        <taxon>Eurotiomycetidae</taxon>
        <taxon>Eurotiales</taxon>
        <taxon>Trichocomaceae</taxon>
        <taxon>Talaromyces</taxon>
        <taxon>Talaromyces sect. Bacilispori</taxon>
    </lineage>
</organism>
<dbReference type="RefSeq" id="XP_046074265.1">
    <property type="nucleotide sequence ID" value="XM_046210943.1"/>
</dbReference>
<dbReference type="Pfam" id="PF01048">
    <property type="entry name" value="PNP_UDP_1"/>
    <property type="match status" value="1"/>
</dbReference>
<dbReference type="Gene3D" id="3.40.50.1580">
    <property type="entry name" value="Nucleoside phosphorylase domain"/>
    <property type="match status" value="1"/>
</dbReference>
<feature type="domain" description="Nucleoside phosphorylase" evidence="1">
    <location>
        <begin position="11"/>
        <end position="292"/>
    </location>
</feature>
<proteinExistence type="predicted"/>
<dbReference type="GeneID" id="70241230"/>
<dbReference type="InterPro" id="IPR053137">
    <property type="entry name" value="NLR-like"/>
</dbReference>
<dbReference type="PANTHER" id="PTHR46082:SF11">
    <property type="entry name" value="AAA+ ATPASE DOMAIN-CONTAINING PROTEIN-RELATED"/>
    <property type="match status" value="1"/>
</dbReference>
<sequence>MAPPAHEDYSIAWICALPVEVAAATAMLDEIHETPPPKPINDPNAYTLGKLNGHLVVIACLPNGIYGTVSAATVMSHLYSTFPHIQFALMVGIGGGVPSKENDIRLGDVVVSKPTGQHSGVIQYDYGKAVQGGHFENTGKLNSPPLNLLTRINQLEADQMKKTDDAISIIVQNALERNPDMKRRFTPPNQDTDYLFFSSYHHHDKQDNCAKCDKTQMVYRQPRYTREPQIHYGLIASGDRVMKDSETRDRLAKQLGIICFEMEAAGLMNQLPTLVIRGICDYCDSHKQKRWQAYSALSAAAYAKKLLKGVSVYTRSKSNDKKVCTADSLSKMIFSG</sequence>
<comment type="caution">
    <text evidence="2">The sequence shown here is derived from an EMBL/GenBank/DDBJ whole genome shotgun (WGS) entry which is preliminary data.</text>
</comment>